<evidence type="ECO:0000313" key="2">
    <source>
        <dbReference type="Proteomes" id="UP000831880"/>
    </source>
</evidence>
<dbReference type="Proteomes" id="UP000831880">
    <property type="component" value="Chromosome"/>
</dbReference>
<organism evidence="1 2">
    <name type="scientific">Halobacillus shinanisalinarum</name>
    <dbReference type="NCBI Taxonomy" id="2932258"/>
    <lineage>
        <taxon>Bacteria</taxon>
        <taxon>Bacillati</taxon>
        <taxon>Bacillota</taxon>
        <taxon>Bacilli</taxon>
        <taxon>Bacillales</taxon>
        <taxon>Bacillaceae</taxon>
        <taxon>Halobacillus</taxon>
    </lineage>
</organism>
<proteinExistence type="predicted"/>
<gene>
    <name evidence="1" type="ORF">MUO14_20445</name>
</gene>
<dbReference type="EMBL" id="CP095074">
    <property type="protein sequence ID" value="UOQ92758.1"/>
    <property type="molecule type" value="Genomic_DNA"/>
</dbReference>
<name>A0ABY4GX98_9BACI</name>
<accession>A0ABY4GX98</accession>
<dbReference type="RefSeq" id="WP_244752364.1">
    <property type="nucleotide sequence ID" value="NZ_CP095074.1"/>
</dbReference>
<protein>
    <submittedName>
        <fullName evidence="1">Uncharacterized protein</fullName>
    </submittedName>
</protein>
<sequence>MSNRKELDKKDKSQEGWLDEELVIVEFECIDCKKTDDVPDYIIDECSLDLKKGEEVELECPFCHGTMIKAKNAPSDE</sequence>
<reference evidence="1 2" key="1">
    <citation type="submission" date="2022-04" db="EMBL/GenBank/DDBJ databases">
        <title>Halobacillus sp. isolated from saltern.</title>
        <authorList>
            <person name="Won M."/>
            <person name="Lee C.-M."/>
            <person name="Woen H.-Y."/>
            <person name="Kwon S.-W."/>
        </authorList>
    </citation>
    <scope>NUCLEOTIDE SEQUENCE [LARGE SCALE GENOMIC DNA]</scope>
    <source>
        <strain evidence="1 2">SSTM10-2</strain>
    </source>
</reference>
<keyword evidence="2" id="KW-1185">Reference proteome</keyword>
<evidence type="ECO:0000313" key="1">
    <source>
        <dbReference type="EMBL" id="UOQ92758.1"/>
    </source>
</evidence>